<reference evidence="1 2" key="1">
    <citation type="journal article" date="2010" name="Stand. Genomic Sci.">
        <title>Complete genome sequence of Haloterrigena turkmenica type strain (4k).</title>
        <authorList>
            <person name="Saunders E."/>
            <person name="Tindall B.J."/>
            <person name="Fahnrich R."/>
            <person name="Lapidus A."/>
            <person name="Copeland A."/>
            <person name="Del Rio T.G."/>
            <person name="Lucas S."/>
            <person name="Chen F."/>
            <person name="Tice H."/>
            <person name="Cheng J.F."/>
            <person name="Han C."/>
            <person name="Detter J.C."/>
            <person name="Bruce D."/>
            <person name="Goodwin L."/>
            <person name="Chain P."/>
            <person name="Pitluck S."/>
            <person name="Pati A."/>
            <person name="Ivanova N."/>
            <person name="Mavromatis K."/>
            <person name="Chen A."/>
            <person name="Palaniappan K."/>
            <person name="Land M."/>
            <person name="Hauser L."/>
            <person name="Chang Y.J."/>
            <person name="Jeffries C.D."/>
            <person name="Brettin T."/>
            <person name="Rohde M."/>
            <person name="Goker M."/>
            <person name="Bristow J."/>
            <person name="Eisen J.A."/>
            <person name="Markowitz V."/>
            <person name="Hugenholtz P."/>
            <person name="Klenk H.P."/>
            <person name="Kyrpides N.C."/>
        </authorList>
    </citation>
    <scope>NUCLEOTIDE SEQUENCE [LARGE SCALE GENOMIC DNA]</scope>
    <source>
        <strain evidence="2">ATCC 51198 / DSM 5511 / JCM 9101 / NCIMB 13204 / VKM B-1734 / 4k</strain>
    </source>
</reference>
<evidence type="ECO:0008006" key="3">
    <source>
        <dbReference type="Google" id="ProtNLM"/>
    </source>
</evidence>
<sequence length="314" mass="33641">MSEDNTDDNSNLNRRKVLQSFGAASIATFGIGTASASRGLRRTADSNNPELLAESELKSEYEYAMNAAEAQELRNTLHEKGFSADLENSVAIKVNVDELQRTIEEFDTISEAEQFNDLNPVSLFVPFRTESNTEIALLNVLVTDDPEGNQDRIGASGWAFEINPTINEDEGTVTSQVDVLATSPETDGTFAAQSQSTSSAGTVTIDQFTDETDLGELTANEPASDRVTSQDVNIDVDIPDVIGATFCMAVLSKICDKYGDRVAHSQCLNICFKTGAPHVIVGCSAFCVAAVEVIQAYGCKPSAKWLCGALGLSA</sequence>
<dbReference type="GeneID" id="31787672"/>
<evidence type="ECO:0000313" key="2">
    <source>
        <dbReference type="Proteomes" id="UP000001903"/>
    </source>
</evidence>
<organism evidence="1 2">
    <name type="scientific">Haloterrigena turkmenica (strain ATCC 51198 / DSM 5511 / JCM 9101 / NCIMB 13204 / VKM B-1734 / 4k)</name>
    <name type="common">Halococcus turkmenicus</name>
    <dbReference type="NCBI Taxonomy" id="543526"/>
    <lineage>
        <taxon>Archaea</taxon>
        <taxon>Methanobacteriati</taxon>
        <taxon>Methanobacteriota</taxon>
        <taxon>Stenosarchaea group</taxon>
        <taxon>Halobacteria</taxon>
        <taxon>Halobacteriales</taxon>
        <taxon>Natrialbaceae</taxon>
        <taxon>Haloterrigena</taxon>
    </lineage>
</organism>
<name>D2S212_HALTV</name>
<evidence type="ECO:0000313" key="1">
    <source>
        <dbReference type="EMBL" id="ADB63409.1"/>
    </source>
</evidence>
<keyword evidence="1" id="KW-0614">Plasmid</keyword>
<gene>
    <name evidence="1" type="ordered locus">Htur_4623</name>
</gene>
<dbReference type="EMBL" id="CP001862">
    <property type="protein sequence ID" value="ADB63409.1"/>
    <property type="molecule type" value="Genomic_DNA"/>
</dbReference>
<dbReference type="HOGENOM" id="CLU_884565_0_0_2"/>
<dbReference type="KEGG" id="htu:Htur_4623"/>
<dbReference type="OrthoDB" id="204353at2157"/>
<dbReference type="RefSeq" id="WP_012945653.1">
    <property type="nucleotide sequence ID" value="NC_013745.1"/>
</dbReference>
<dbReference type="AlphaFoldDB" id="D2S212"/>
<dbReference type="InterPro" id="IPR006311">
    <property type="entry name" value="TAT_signal"/>
</dbReference>
<dbReference type="NCBIfam" id="TIGR04449">
    <property type="entry name" value="halocin_C8_dom"/>
    <property type="match status" value="1"/>
</dbReference>
<protein>
    <recommendedName>
        <fullName evidence="3">Halocin C8</fullName>
    </recommendedName>
</protein>
<keyword evidence="2" id="KW-1185">Reference proteome</keyword>
<accession>D2S212</accession>
<dbReference type="InterPro" id="IPR031033">
    <property type="entry name" value="Halocin_C8_dom"/>
</dbReference>
<proteinExistence type="predicted"/>
<geneLocation type="plasmid" evidence="1 2">
    <name>pHTUR02</name>
</geneLocation>
<dbReference type="PROSITE" id="PS51318">
    <property type="entry name" value="TAT"/>
    <property type="match status" value="1"/>
</dbReference>
<dbReference type="Proteomes" id="UP000001903">
    <property type="component" value="Plasmid pHTUR02"/>
</dbReference>